<dbReference type="AlphaFoldDB" id="A0AAN8YET9"/>
<protein>
    <submittedName>
        <fullName evidence="1">Uncharacterized protein</fullName>
    </submittedName>
</protein>
<dbReference type="Proteomes" id="UP001371456">
    <property type="component" value="Unassembled WGS sequence"/>
</dbReference>
<organism evidence="1 2">
    <name type="scientific">Solanum bulbocastanum</name>
    <name type="common">Wild potato</name>
    <dbReference type="NCBI Taxonomy" id="147425"/>
    <lineage>
        <taxon>Eukaryota</taxon>
        <taxon>Viridiplantae</taxon>
        <taxon>Streptophyta</taxon>
        <taxon>Embryophyta</taxon>
        <taxon>Tracheophyta</taxon>
        <taxon>Spermatophyta</taxon>
        <taxon>Magnoliopsida</taxon>
        <taxon>eudicotyledons</taxon>
        <taxon>Gunneridae</taxon>
        <taxon>Pentapetalae</taxon>
        <taxon>asterids</taxon>
        <taxon>lamiids</taxon>
        <taxon>Solanales</taxon>
        <taxon>Solanaceae</taxon>
        <taxon>Solanoideae</taxon>
        <taxon>Solaneae</taxon>
        <taxon>Solanum</taxon>
    </lineage>
</organism>
<proteinExistence type="predicted"/>
<dbReference type="EMBL" id="JBANQN010000005">
    <property type="protein sequence ID" value="KAK6789792.1"/>
    <property type="molecule type" value="Genomic_DNA"/>
</dbReference>
<reference evidence="1 2" key="1">
    <citation type="submission" date="2024-02" db="EMBL/GenBank/DDBJ databases">
        <title>de novo genome assembly of Solanum bulbocastanum strain 11H21.</title>
        <authorList>
            <person name="Hosaka A.J."/>
        </authorList>
    </citation>
    <scope>NUCLEOTIDE SEQUENCE [LARGE SCALE GENOMIC DNA]</scope>
    <source>
        <tissue evidence="1">Young leaves</tissue>
    </source>
</reference>
<comment type="caution">
    <text evidence="1">The sequence shown here is derived from an EMBL/GenBank/DDBJ whole genome shotgun (WGS) entry which is preliminary data.</text>
</comment>
<evidence type="ECO:0000313" key="2">
    <source>
        <dbReference type="Proteomes" id="UP001371456"/>
    </source>
</evidence>
<gene>
    <name evidence="1" type="ORF">RDI58_013592</name>
</gene>
<sequence length="110" mass="12734">MLRCTKKGRAADLGLSPRIVTLHKDCFDVKEEDYYRSLWDESRAQLNMYTIDHPYLVECSSFALARSGRTTNVEQPSGLCHDAVEDPIWISRQMIRKLKQLSKDLGPRVY</sequence>
<accession>A0AAN8YET9</accession>
<evidence type="ECO:0000313" key="1">
    <source>
        <dbReference type="EMBL" id="KAK6789792.1"/>
    </source>
</evidence>
<name>A0AAN8YET9_SOLBU</name>
<keyword evidence="2" id="KW-1185">Reference proteome</keyword>